<feature type="transmembrane region" description="Helical" evidence="1">
    <location>
        <begin position="242"/>
        <end position="272"/>
    </location>
</feature>
<feature type="transmembrane region" description="Helical" evidence="1">
    <location>
        <begin position="50"/>
        <end position="72"/>
    </location>
</feature>
<evidence type="ECO:0000256" key="1">
    <source>
        <dbReference type="SAM" id="Phobius"/>
    </source>
</evidence>
<keyword evidence="1" id="KW-0472">Membrane</keyword>
<organism evidence="2 3">
    <name type="scientific">Clostridium polyendosporum</name>
    <dbReference type="NCBI Taxonomy" id="69208"/>
    <lineage>
        <taxon>Bacteria</taxon>
        <taxon>Bacillati</taxon>
        <taxon>Bacillota</taxon>
        <taxon>Clostridia</taxon>
        <taxon>Eubacteriales</taxon>
        <taxon>Clostridiaceae</taxon>
        <taxon>Clostridium</taxon>
    </lineage>
</organism>
<keyword evidence="1" id="KW-1133">Transmembrane helix</keyword>
<feature type="transmembrane region" description="Helical" evidence="1">
    <location>
        <begin position="152"/>
        <end position="171"/>
    </location>
</feature>
<sequence>MEKFILDIIKISFIQVVYALGIIVICGFLLEIIERKSNEFMQKSFGWKGILVTALIGAPVHELGHAIMCLVFRHKINEIKLIRPLASKQDGIMGFVSHSYNPKSLYQKIGNFFIGIGPIIFGSGVMLLSMKFLMNQMYNNFYSFALEQHKSITGFNTSFFIILKNIFIQLLHGIFNYGNLLSLNFWIFILIIISISSHMALSAADIKESARGIVFIYIVSLFLSLIFKITNVDINYIYSKILFFNVFLSIFLFTALSFSIIVLVINMIIYFVKNLCLQCSLEL</sequence>
<gene>
    <name evidence="2" type="ORF">CPJCM30710_23910</name>
</gene>
<feature type="transmembrane region" description="Helical" evidence="1">
    <location>
        <begin position="183"/>
        <end position="204"/>
    </location>
</feature>
<keyword evidence="1" id="KW-0812">Transmembrane</keyword>
<dbReference type="EMBL" id="BOPZ01000021">
    <property type="protein sequence ID" value="GIM29725.1"/>
    <property type="molecule type" value="Genomic_DNA"/>
</dbReference>
<comment type="caution">
    <text evidence="2">The sequence shown here is derived from an EMBL/GenBank/DDBJ whole genome shotgun (WGS) entry which is preliminary data.</text>
</comment>
<accession>A0A919S1Y5</accession>
<evidence type="ECO:0000313" key="3">
    <source>
        <dbReference type="Proteomes" id="UP000679179"/>
    </source>
</evidence>
<reference evidence="2" key="1">
    <citation type="submission" date="2021-03" db="EMBL/GenBank/DDBJ databases">
        <title>Taxonomic study of Clostridium polyendosporum from meadow-gley soil under rice.</title>
        <authorList>
            <person name="Kobayashi H."/>
            <person name="Tanizawa Y."/>
            <person name="Yagura M."/>
        </authorList>
    </citation>
    <scope>NUCLEOTIDE SEQUENCE</scope>
    <source>
        <strain evidence="2">JCM 30710</strain>
    </source>
</reference>
<feature type="transmembrane region" description="Helical" evidence="1">
    <location>
        <begin position="210"/>
        <end position="230"/>
    </location>
</feature>
<dbReference type="RefSeq" id="WP_212904412.1">
    <property type="nucleotide sequence ID" value="NZ_BOPZ01000021.1"/>
</dbReference>
<proteinExistence type="predicted"/>
<dbReference type="AlphaFoldDB" id="A0A919S1Y5"/>
<feature type="transmembrane region" description="Helical" evidence="1">
    <location>
        <begin position="112"/>
        <end position="132"/>
    </location>
</feature>
<name>A0A919S1Y5_9CLOT</name>
<dbReference type="Proteomes" id="UP000679179">
    <property type="component" value="Unassembled WGS sequence"/>
</dbReference>
<protein>
    <submittedName>
        <fullName evidence="2">Uncharacterized protein</fullName>
    </submittedName>
</protein>
<evidence type="ECO:0000313" key="2">
    <source>
        <dbReference type="EMBL" id="GIM29725.1"/>
    </source>
</evidence>
<feature type="transmembrane region" description="Helical" evidence="1">
    <location>
        <begin position="12"/>
        <end position="30"/>
    </location>
</feature>
<keyword evidence="3" id="KW-1185">Reference proteome</keyword>